<dbReference type="GO" id="GO:0016887">
    <property type="term" value="F:ATP hydrolysis activity"/>
    <property type="evidence" value="ECO:0007669"/>
    <property type="project" value="InterPro"/>
</dbReference>
<dbReference type="GO" id="GO:0051603">
    <property type="term" value="P:proteolysis involved in protein catabolic process"/>
    <property type="evidence" value="ECO:0007669"/>
    <property type="project" value="TreeGrafter"/>
</dbReference>
<keyword evidence="5" id="KW-1185">Reference proteome</keyword>
<evidence type="ECO:0000313" key="6">
    <source>
        <dbReference type="WBParaSite" id="maker-uti_cns_0011698-snap-gene-0.3-mRNA-1"/>
    </source>
</evidence>
<evidence type="ECO:0000313" key="5">
    <source>
        <dbReference type="Proteomes" id="UP000095280"/>
    </source>
</evidence>
<dbReference type="Proteomes" id="UP000095280">
    <property type="component" value="Unplaced"/>
</dbReference>
<dbReference type="GO" id="GO:0005759">
    <property type="term" value="C:mitochondrial matrix"/>
    <property type="evidence" value="ECO:0007669"/>
    <property type="project" value="TreeGrafter"/>
</dbReference>
<dbReference type="InterPro" id="IPR050052">
    <property type="entry name" value="ATP-dep_Clp_protease_ClpX"/>
</dbReference>
<dbReference type="Gene3D" id="3.40.50.300">
    <property type="entry name" value="P-loop containing nucleotide triphosphate hydrolases"/>
    <property type="match status" value="1"/>
</dbReference>
<dbReference type="WBParaSite" id="maker-uti_cns_0011698-snap-gene-0.3-mRNA-1">
    <property type="protein sequence ID" value="maker-uti_cns_0011698-snap-gene-0.3-mRNA-1"/>
    <property type="gene ID" value="maker-uti_cns_0011698-snap-gene-0.3"/>
</dbReference>
<dbReference type="InterPro" id="IPR027417">
    <property type="entry name" value="P-loop_NTPase"/>
</dbReference>
<evidence type="ECO:0000259" key="4">
    <source>
        <dbReference type="SMART" id="SM01086"/>
    </source>
</evidence>
<sequence length="566" mass="60208">MSNRLLSYTPTCLFILSRDVSMDSCHQFKQITWHSIGSNCCHGNKALLCSYSSTQSRFPSQGHRACPNCGIVGTLAPLSATSAFVRCSNCRQFFINRSTVAAATFDDVAGERAAAAAAAARTLSNIIGSRRIPYPREIRAHLDQYVVGQESAKRLLSVQAYAHYRRLQHNLLGPDKPEDQLESQLTPLSKAADESKFLSALMQRQQMPVDGIKKFLSFRGILRAFGFERKQQPLQSPPQSARSPVRLSKSNVLLIGPSGSGKTQLVRALARSLRVPFAACSCAGLTQTGYSGEGVQSALAGLLSAAGGCPSRARTGVLFLDEIDKLASSASSGLAAAEVQGDVGGVGVQRDLLRLLDGAEVGVCTADSANTVQLDTNDILFVASGTFTGLSAIVRRREAKAGAATNTNREYLAISSDEEVSSALARMQPPDLVQFGLLPELVGRLPAVGLLASLRPAELARCLTEPRDSLARQYHSLLAADGCRLVLEPGAALAIGEAAARRGLGARGLRAIFEALLIKARFEAPGAGQASEVRLTANCCRVLGESGCRPAEPFLGNGPIRRDQDD</sequence>
<dbReference type="AlphaFoldDB" id="A0A1I8ICV6"/>
<protein>
    <submittedName>
        <fullName evidence="6">AAA domain-containing protein</fullName>
    </submittedName>
</protein>
<organism evidence="5 6">
    <name type="scientific">Macrostomum lignano</name>
    <dbReference type="NCBI Taxonomy" id="282301"/>
    <lineage>
        <taxon>Eukaryota</taxon>
        <taxon>Metazoa</taxon>
        <taxon>Spiralia</taxon>
        <taxon>Lophotrochozoa</taxon>
        <taxon>Platyhelminthes</taxon>
        <taxon>Rhabditophora</taxon>
        <taxon>Macrostomorpha</taxon>
        <taxon>Macrostomida</taxon>
        <taxon>Macrostomidae</taxon>
        <taxon>Macrostomum</taxon>
    </lineage>
</organism>
<feature type="domain" description="AAA+ ATPase" evidence="3">
    <location>
        <begin position="248"/>
        <end position="405"/>
    </location>
</feature>
<proteinExistence type="predicted"/>
<name>A0A1I8ICV6_9PLAT</name>
<accession>A0A1I8ICV6</accession>
<evidence type="ECO:0000256" key="2">
    <source>
        <dbReference type="ARBA" id="ARBA00022840"/>
    </source>
</evidence>
<dbReference type="InterPro" id="IPR019489">
    <property type="entry name" value="Clp_ATPase_C"/>
</dbReference>
<dbReference type="SMART" id="SM01086">
    <property type="entry name" value="ClpB_D2-small"/>
    <property type="match status" value="1"/>
</dbReference>
<dbReference type="InterPro" id="IPR003593">
    <property type="entry name" value="AAA+_ATPase"/>
</dbReference>
<feature type="domain" description="Clp ATPase C-terminal" evidence="4">
    <location>
        <begin position="454"/>
        <end position="540"/>
    </location>
</feature>
<dbReference type="InterPro" id="IPR003959">
    <property type="entry name" value="ATPase_AAA_core"/>
</dbReference>
<evidence type="ECO:0000259" key="3">
    <source>
        <dbReference type="SMART" id="SM00382"/>
    </source>
</evidence>
<evidence type="ECO:0000256" key="1">
    <source>
        <dbReference type="ARBA" id="ARBA00022741"/>
    </source>
</evidence>
<keyword evidence="1" id="KW-0547">Nucleotide-binding</keyword>
<dbReference type="PANTHER" id="PTHR48102">
    <property type="entry name" value="ATP-DEPENDENT CLP PROTEASE ATP-BINDING SUBUNIT CLPX-LIKE, MITOCHONDRIAL-RELATED"/>
    <property type="match status" value="1"/>
</dbReference>
<dbReference type="Gene3D" id="1.10.8.60">
    <property type="match status" value="1"/>
</dbReference>
<dbReference type="SMART" id="SM00382">
    <property type="entry name" value="AAA"/>
    <property type="match status" value="1"/>
</dbReference>
<dbReference type="SUPFAM" id="SSF52540">
    <property type="entry name" value="P-loop containing nucleoside triphosphate hydrolases"/>
    <property type="match status" value="1"/>
</dbReference>
<dbReference type="GO" id="GO:0005524">
    <property type="term" value="F:ATP binding"/>
    <property type="evidence" value="ECO:0007669"/>
    <property type="project" value="UniProtKB-KW"/>
</dbReference>
<keyword evidence="2" id="KW-0067">ATP-binding</keyword>
<reference evidence="6" key="1">
    <citation type="submission" date="2016-11" db="UniProtKB">
        <authorList>
            <consortium name="WormBaseParasite"/>
        </authorList>
    </citation>
    <scope>IDENTIFICATION</scope>
</reference>
<dbReference type="Pfam" id="PF07724">
    <property type="entry name" value="AAA_2"/>
    <property type="match status" value="1"/>
</dbReference>
<dbReference type="PANTHER" id="PTHR48102:SF7">
    <property type="entry name" value="ATP-DEPENDENT CLP PROTEASE ATP-BINDING SUBUNIT CLPX-LIKE, MITOCHONDRIAL"/>
    <property type="match status" value="1"/>
</dbReference>